<dbReference type="AlphaFoldDB" id="A0A7X6AXD2"/>
<keyword evidence="1" id="KW-0808">Transferase</keyword>
<reference evidence="1 2" key="1">
    <citation type="submission" date="2020-02" db="EMBL/GenBank/DDBJ databases">
        <title>Streptomyces malaysiensis DSM14702 (JHCC583434, PFL_A843) Genome sequencing and assembly.</title>
        <authorList>
            <person name="Samborskyy M."/>
        </authorList>
    </citation>
    <scope>NUCLEOTIDE SEQUENCE [LARGE SCALE GENOMIC DNA]</scope>
    <source>
        <strain evidence="1 2">DSM 14702</strain>
    </source>
</reference>
<dbReference type="Proteomes" id="UP000536624">
    <property type="component" value="Unassembled WGS sequence"/>
</dbReference>
<dbReference type="PIRSF" id="PIRSF017393">
    <property type="entry name" value="MTase_SAV2177"/>
    <property type="match status" value="1"/>
</dbReference>
<comment type="caution">
    <text evidence="1">The sequence shown here is derived from an EMBL/GenBank/DDBJ whole genome shotgun (WGS) entry which is preliminary data.</text>
</comment>
<keyword evidence="1" id="KW-0489">Methyltransferase</keyword>
<accession>A0A7X6AXD2</accession>
<protein>
    <submittedName>
        <fullName evidence="1">S-adenosyl-L-methionine-dependent methyltransferase</fullName>
    </submittedName>
</protein>
<dbReference type="InterPro" id="IPR029063">
    <property type="entry name" value="SAM-dependent_MTases_sf"/>
</dbReference>
<evidence type="ECO:0000313" key="1">
    <source>
        <dbReference type="EMBL" id="NIY65630.1"/>
    </source>
</evidence>
<dbReference type="EMBL" id="JAALLH010000001">
    <property type="protein sequence ID" value="NIY65630.1"/>
    <property type="molecule type" value="Genomic_DNA"/>
</dbReference>
<name>A0A7X6AXD2_STRMQ</name>
<gene>
    <name evidence="1" type="ORF">SMALB_3635</name>
</gene>
<dbReference type="Gene3D" id="3.40.50.150">
    <property type="entry name" value="Vaccinia Virus protein VP39"/>
    <property type="match status" value="1"/>
</dbReference>
<organism evidence="1 2">
    <name type="scientific">Streptomyces malaysiensis</name>
    <dbReference type="NCBI Taxonomy" id="92644"/>
    <lineage>
        <taxon>Bacteria</taxon>
        <taxon>Bacillati</taxon>
        <taxon>Actinomycetota</taxon>
        <taxon>Actinomycetes</taxon>
        <taxon>Kitasatosporales</taxon>
        <taxon>Streptomycetaceae</taxon>
        <taxon>Streptomyces</taxon>
        <taxon>Streptomyces violaceusniger group</taxon>
    </lineage>
</organism>
<evidence type="ECO:0000313" key="2">
    <source>
        <dbReference type="Proteomes" id="UP000536624"/>
    </source>
</evidence>
<dbReference type="InterPro" id="IPR006764">
    <property type="entry name" value="SAM_dep_MeTrfase_SAV2177_type"/>
</dbReference>
<sequence length="261" mass="28726">MDRPHPARVYDALLGGSTNYPADREAAKKTLALLPSAALTARHNRAFMHRAVRYLVEEAGICQFLDIGSGIPTSPNLHEVAQEIAPASRVVYVDNDRIVLTHSRNLHTSHPQGRTAYIQADLCDPISILKAPALQRTLDLSRPIALTLLAVLHWLPAGHDTYAIVNRLVQELPSGSYLALSHATNDIEPEAMARIAAVFRASGATLRARSRHEVLRFFDRLELVEPGLTAVQSWRPDHVDIRADAFGAHEIPLYGAVARKP</sequence>
<dbReference type="GO" id="GO:0008168">
    <property type="term" value="F:methyltransferase activity"/>
    <property type="evidence" value="ECO:0007669"/>
    <property type="project" value="UniProtKB-KW"/>
</dbReference>
<dbReference type="SUPFAM" id="SSF53335">
    <property type="entry name" value="S-adenosyl-L-methionine-dependent methyltransferases"/>
    <property type="match status" value="1"/>
</dbReference>
<dbReference type="GO" id="GO:0032259">
    <property type="term" value="P:methylation"/>
    <property type="evidence" value="ECO:0007669"/>
    <property type="project" value="UniProtKB-KW"/>
</dbReference>
<proteinExistence type="predicted"/>
<dbReference type="Pfam" id="PF04672">
    <property type="entry name" value="Methyltransf_19"/>
    <property type="match status" value="1"/>
</dbReference>